<dbReference type="PANTHER" id="PTHR22926">
    <property type="entry name" value="PHOSPHO-N-ACETYLMURAMOYL-PENTAPEPTIDE-TRANSFERASE"/>
    <property type="match status" value="1"/>
</dbReference>
<reference evidence="8" key="1">
    <citation type="submission" date="2008-03" db="EMBL/GenBank/DDBJ databases">
        <title>Complete sequence of Thermoproteus neutrophilus V24Sta.</title>
        <authorList>
            <consortium name="US DOE Joint Genome Institute"/>
            <person name="Copeland A."/>
            <person name="Lucas S."/>
            <person name="Lapidus A."/>
            <person name="Glavina del Rio T."/>
            <person name="Dalin E."/>
            <person name="Tice H."/>
            <person name="Bruce D."/>
            <person name="Goodwin L."/>
            <person name="Pitluck S."/>
            <person name="Sims D."/>
            <person name="Brettin T."/>
            <person name="Detter J.C."/>
            <person name="Han C."/>
            <person name="Kuske C.R."/>
            <person name="Schmutz J."/>
            <person name="Larimer F."/>
            <person name="Land M."/>
            <person name="Hauser L."/>
            <person name="Kyrpides N."/>
            <person name="Mikhailova N."/>
            <person name="Biddle J.F."/>
            <person name="Zhang Z."/>
            <person name="Fitz-Gibbon S.T."/>
            <person name="Lowe T.M."/>
            <person name="Saltikov C."/>
            <person name="House C.H."/>
            <person name="Richardson P."/>
        </authorList>
    </citation>
    <scope>NUCLEOTIDE SEQUENCE [LARGE SCALE GENOMIC DNA]</scope>
    <source>
        <strain evidence="8">V24Sta</strain>
    </source>
</reference>
<dbReference type="Proteomes" id="UP000001694">
    <property type="component" value="Chromosome"/>
</dbReference>
<sequence>MLAEAAPALVAFTAGVLFGRWWIPFQRGRGITSRDIYKGVDGVPRAGGLIAMVAAAAGYAVAAAQTREAALLLVAAAVVGLLGLLDDLRGVSEYVRVLVPVLLALVVARALEGGLRFTIPLIGLFYGATGWLAALAIPVVTNAFNMLDPVNGFLPAANMAIGAALAAVALVRGQADAAYLLAVHVAASAALYIYNRYPARAFNGNVGSYFLGANISTIAVLYDLVAYLILAATPFVVNGALIVFSSGGIKGREKIQRPTSLSNGVVKQDCSSPILSLVRLVVADRPMGEYEIFKALVYLVLFTSAATAALAAALKALQMPI</sequence>
<evidence type="ECO:0000256" key="4">
    <source>
        <dbReference type="ARBA" id="ARBA00022692"/>
    </source>
</evidence>
<gene>
    <name evidence="8" type="ordered locus">Tneu_0862</name>
</gene>
<keyword evidence="9" id="KW-1185">Reference proteome</keyword>
<feature type="transmembrane region" description="Helical" evidence="7">
    <location>
        <begin position="94"/>
        <end position="111"/>
    </location>
</feature>
<feature type="transmembrane region" description="Helical" evidence="7">
    <location>
        <begin position="117"/>
        <end position="140"/>
    </location>
</feature>
<dbReference type="GO" id="GO:0044038">
    <property type="term" value="P:cell wall macromolecule biosynthetic process"/>
    <property type="evidence" value="ECO:0007669"/>
    <property type="project" value="TreeGrafter"/>
</dbReference>
<dbReference type="STRING" id="444157.Tneu_0862"/>
<keyword evidence="6 7" id="KW-0472">Membrane</keyword>
<dbReference type="KEGG" id="tne:Tneu_0862"/>
<dbReference type="GO" id="GO:0016780">
    <property type="term" value="F:phosphotransferase activity, for other substituted phosphate groups"/>
    <property type="evidence" value="ECO:0007669"/>
    <property type="project" value="InterPro"/>
</dbReference>
<comment type="subcellular location">
    <subcellularLocation>
        <location evidence="1">Cell membrane</location>
        <topology evidence="1">Multi-pass membrane protein</topology>
    </subcellularLocation>
</comment>
<evidence type="ECO:0000256" key="3">
    <source>
        <dbReference type="ARBA" id="ARBA00022679"/>
    </source>
</evidence>
<evidence type="ECO:0000313" key="8">
    <source>
        <dbReference type="EMBL" id="ACB39799.1"/>
    </source>
</evidence>
<dbReference type="GO" id="GO:0005886">
    <property type="term" value="C:plasma membrane"/>
    <property type="evidence" value="ECO:0007669"/>
    <property type="project" value="UniProtKB-SubCell"/>
</dbReference>
<dbReference type="AlphaFoldDB" id="B1YDD6"/>
<accession>B1YDD6</accession>
<feature type="transmembrane region" description="Helical" evidence="7">
    <location>
        <begin position="206"/>
        <end position="222"/>
    </location>
</feature>
<keyword evidence="2" id="KW-1003">Cell membrane</keyword>
<evidence type="ECO:0000313" key="9">
    <source>
        <dbReference type="Proteomes" id="UP000001694"/>
    </source>
</evidence>
<dbReference type="HOGENOM" id="CLU_023982_4_1_2"/>
<dbReference type="PANTHER" id="PTHR22926:SF3">
    <property type="entry name" value="UNDECAPRENYL-PHOSPHATE ALPHA-N-ACETYLGLUCOSAMINYL 1-PHOSPHATE TRANSFERASE"/>
    <property type="match status" value="1"/>
</dbReference>
<evidence type="ECO:0000256" key="6">
    <source>
        <dbReference type="ARBA" id="ARBA00023136"/>
    </source>
</evidence>
<feature type="transmembrane region" description="Helical" evidence="7">
    <location>
        <begin position="69"/>
        <end position="85"/>
    </location>
</feature>
<feature type="transmembrane region" description="Helical" evidence="7">
    <location>
        <begin position="295"/>
        <end position="314"/>
    </location>
</feature>
<organism evidence="8 9">
    <name type="scientific">Pyrobaculum neutrophilum (strain DSM 2338 / JCM 9278 / NBRC 100436 / V24Sta)</name>
    <name type="common">Thermoproteus neutrophilus</name>
    <dbReference type="NCBI Taxonomy" id="444157"/>
    <lineage>
        <taxon>Archaea</taxon>
        <taxon>Thermoproteota</taxon>
        <taxon>Thermoprotei</taxon>
        <taxon>Thermoproteales</taxon>
        <taxon>Thermoproteaceae</taxon>
        <taxon>Pyrobaculum</taxon>
    </lineage>
</organism>
<evidence type="ECO:0000256" key="7">
    <source>
        <dbReference type="SAM" id="Phobius"/>
    </source>
</evidence>
<dbReference type="RefSeq" id="WP_012350219.1">
    <property type="nucleotide sequence ID" value="NC_010525.1"/>
</dbReference>
<proteinExistence type="predicted"/>
<evidence type="ECO:0000256" key="1">
    <source>
        <dbReference type="ARBA" id="ARBA00004651"/>
    </source>
</evidence>
<feature type="transmembrane region" description="Helical" evidence="7">
    <location>
        <begin position="43"/>
        <end position="63"/>
    </location>
</feature>
<name>B1YDD6_PYRNV</name>
<keyword evidence="3 8" id="KW-0808">Transferase</keyword>
<keyword evidence="5 7" id="KW-1133">Transmembrane helix</keyword>
<feature type="transmembrane region" description="Helical" evidence="7">
    <location>
        <begin position="6"/>
        <end position="23"/>
    </location>
</feature>
<dbReference type="eggNOG" id="arCOG03199">
    <property type="taxonomic scope" value="Archaea"/>
</dbReference>
<dbReference type="GeneID" id="6164424"/>
<dbReference type="InterPro" id="IPR000715">
    <property type="entry name" value="Glycosyl_transferase_4"/>
</dbReference>
<dbReference type="Pfam" id="PF00953">
    <property type="entry name" value="Glycos_transf_4"/>
    <property type="match status" value="1"/>
</dbReference>
<dbReference type="GO" id="GO:0071555">
    <property type="term" value="P:cell wall organization"/>
    <property type="evidence" value="ECO:0007669"/>
    <property type="project" value="TreeGrafter"/>
</dbReference>
<dbReference type="EMBL" id="CP001014">
    <property type="protein sequence ID" value="ACB39799.1"/>
    <property type="molecule type" value="Genomic_DNA"/>
</dbReference>
<feature type="transmembrane region" description="Helical" evidence="7">
    <location>
        <begin position="228"/>
        <end position="249"/>
    </location>
</feature>
<evidence type="ECO:0000256" key="2">
    <source>
        <dbReference type="ARBA" id="ARBA00022475"/>
    </source>
</evidence>
<dbReference type="OrthoDB" id="34534at2157"/>
<feature type="transmembrane region" description="Helical" evidence="7">
    <location>
        <begin position="152"/>
        <end position="171"/>
    </location>
</feature>
<keyword evidence="4 7" id="KW-0812">Transmembrane</keyword>
<evidence type="ECO:0000256" key="5">
    <source>
        <dbReference type="ARBA" id="ARBA00022989"/>
    </source>
</evidence>
<feature type="transmembrane region" description="Helical" evidence="7">
    <location>
        <begin position="177"/>
        <end position="194"/>
    </location>
</feature>
<protein>
    <submittedName>
        <fullName evidence="8">Glycosyl transferase family 4</fullName>
    </submittedName>
</protein>